<dbReference type="Gene3D" id="3.90.550.10">
    <property type="entry name" value="Spore Coat Polysaccharide Biosynthesis Protein SpsA, Chain A"/>
    <property type="match status" value="1"/>
</dbReference>
<dbReference type="Pfam" id="PF00535">
    <property type="entry name" value="Glycos_transf_2"/>
    <property type="match status" value="1"/>
</dbReference>
<evidence type="ECO:0000313" key="5">
    <source>
        <dbReference type="Proteomes" id="UP001565243"/>
    </source>
</evidence>
<name>A0ABV4EC10_9GAMM</name>
<dbReference type="SUPFAM" id="SSF53448">
    <property type="entry name" value="Nucleotide-diphospho-sugar transferases"/>
    <property type="match status" value="1"/>
</dbReference>
<evidence type="ECO:0000313" key="4">
    <source>
        <dbReference type="EMBL" id="MEY8772479.1"/>
    </source>
</evidence>
<evidence type="ECO:0000259" key="3">
    <source>
        <dbReference type="Pfam" id="PF02709"/>
    </source>
</evidence>
<reference evidence="4 5" key="1">
    <citation type="submission" date="2024-07" db="EMBL/GenBank/DDBJ databases">
        <authorList>
            <person name="Hebao G."/>
        </authorList>
    </citation>
    <scope>NUCLEOTIDE SEQUENCE [LARGE SCALE GENOMIC DNA]</scope>
    <source>
        <strain evidence="4 5">ACCC 02193</strain>
    </source>
</reference>
<comment type="caution">
    <text evidence="4">The sequence shown here is derived from an EMBL/GenBank/DDBJ whole genome shotgun (WGS) entry which is preliminary data.</text>
</comment>
<feature type="domain" description="Glycosyltransferase 2-like" evidence="2">
    <location>
        <begin position="6"/>
        <end position="132"/>
    </location>
</feature>
<dbReference type="PANTHER" id="PTHR43685">
    <property type="entry name" value="GLYCOSYLTRANSFERASE"/>
    <property type="match status" value="1"/>
</dbReference>
<evidence type="ECO:0000256" key="1">
    <source>
        <dbReference type="ARBA" id="ARBA00022679"/>
    </source>
</evidence>
<dbReference type="InterPro" id="IPR001173">
    <property type="entry name" value="Glyco_trans_2-like"/>
</dbReference>
<protein>
    <submittedName>
        <fullName evidence="4">Glycosyltransferase</fullName>
        <ecNumber evidence="4">2.4.-.-</ecNumber>
    </submittedName>
</protein>
<dbReference type="InterPro" id="IPR050834">
    <property type="entry name" value="Glycosyltransf_2"/>
</dbReference>
<proteinExistence type="predicted"/>
<keyword evidence="4" id="KW-0328">Glycosyltransferase</keyword>
<sequence>MEIAVSVVIPTYNREALLNKTLQALTRQTLDKRFFEVIVVDDGGSDNTGQLCQDYQDCLNIRYYWQYDNGFRAGKARNIGITAAEGDYIVLIDSGVLLRQDALEKHLGIHRKSRTPGVCIGYVYGFEMPDAMLADLDAFIRAEDVGASVNFFKEMKAEDIRQQQYNELGYNISSWPAPFDIFWTCHVSAERQALIKAGLFDEDFNGWGGEDVDLGVRLFLQNNRFIVDREICSVHCPHQKQIADHKNESEIAGKKIHQKYQLWQTAFYGCDLGESKFSLNKVIRHYADQNREENDAFIRKYLYHA</sequence>
<dbReference type="EMBL" id="JBGFFX010000013">
    <property type="protein sequence ID" value="MEY8772479.1"/>
    <property type="molecule type" value="Genomic_DNA"/>
</dbReference>
<dbReference type="EC" id="2.4.-.-" evidence="4"/>
<keyword evidence="1 4" id="KW-0808">Transferase</keyword>
<dbReference type="PANTHER" id="PTHR43685:SF3">
    <property type="entry name" value="SLR2126 PROTEIN"/>
    <property type="match status" value="1"/>
</dbReference>
<dbReference type="GO" id="GO:0016757">
    <property type="term" value="F:glycosyltransferase activity"/>
    <property type="evidence" value="ECO:0007669"/>
    <property type="project" value="UniProtKB-KW"/>
</dbReference>
<dbReference type="InterPro" id="IPR027791">
    <property type="entry name" value="Galactosyl_T_C"/>
</dbReference>
<dbReference type="InterPro" id="IPR029044">
    <property type="entry name" value="Nucleotide-diphossugar_trans"/>
</dbReference>
<organism evidence="4 5">
    <name type="scientific">Erwinia aeris</name>
    <dbReference type="NCBI Taxonomy" id="3239803"/>
    <lineage>
        <taxon>Bacteria</taxon>
        <taxon>Pseudomonadati</taxon>
        <taxon>Pseudomonadota</taxon>
        <taxon>Gammaproteobacteria</taxon>
        <taxon>Enterobacterales</taxon>
        <taxon>Erwiniaceae</taxon>
        <taxon>Erwinia</taxon>
    </lineage>
</organism>
<dbReference type="RefSeq" id="WP_253457849.1">
    <property type="nucleotide sequence ID" value="NZ_JBGFFX010000013.1"/>
</dbReference>
<evidence type="ECO:0000259" key="2">
    <source>
        <dbReference type="Pfam" id="PF00535"/>
    </source>
</evidence>
<dbReference type="Pfam" id="PF02709">
    <property type="entry name" value="Glyco_transf_7C"/>
    <property type="match status" value="1"/>
</dbReference>
<gene>
    <name evidence="4" type="ORF">AB6T85_18900</name>
</gene>
<feature type="domain" description="Galactosyltransferase C-terminal" evidence="3">
    <location>
        <begin position="175"/>
        <end position="223"/>
    </location>
</feature>
<accession>A0ABV4EC10</accession>
<dbReference type="Proteomes" id="UP001565243">
    <property type="component" value="Unassembled WGS sequence"/>
</dbReference>
<keyword evidence="5" id="KW-1185">Reference proteome</keyword>